<keyword evidence="11" id="KW-1185">Reference proteome</keyword>
<dbReference type="PROSITE" id="PS50069">
    <property type="entry name" value="CULLIN_2"/>
    <property type="match status" value="1"/>
</dbReference>
<dbReference type="InterPro" id="IPR059120">
    <property type="entry name" value="Cullin-like_AB"/>
</dbReference>
<evidence type="ECO:0000259" key="9">
    <source>
        <dbReference type="PROSITE" id="PS50069"/>
    </source>
</evidence>
<dbReference type="FunFam" id="1.20.1310.10:FF:000009">
    <property type="entry name" value="Cullin 5"/>
    <property type="match status" value="1"/>
</dbReference>
<dbReference type="InterPro" id="IPR016158">
    <property type="entry name" value="Cullin_homology"/>
</dbReference>
<dbReference type="Gene3D" id="1.20.1310.10">
    <property type="entry name" value="Cullin Repeats"/>
    <property type="match status" value="4"/>
</dbReference>
<keyword evidence="4" id="KW-0833">Ubl conjugation pathway</keyword>
<dbReference type="Gene3D" id="1.10.10.10">
    <property type="entry name" value="Winged helix-like DNA-binding domain superfamily/Winged helix DNA-binding domain"/>
    <property type="match status" value="1"/>
</dbReference>
<protein>
    <recommendedName>
        <fullName evidence="6">Cullin-5</fullName>
    </recommendedName>
</protein>
<dbReference type="OrthoDB" id="27073at2759"/>
<gene>
    <name evidence="10" type="ORF">FGIG_04617</name>
</gene>
<evidence type="ECO:0000256" key="4">
    <source>
        <dbReference type="ARBA" id="ARBA00022786"/>
    </source>
</evidence>
<reference evidence="10 11" key="1">
    <citation type="submission" date="2019-04" db="EMBL/GenBank/DDBJ databases">
        <title>Annotation for the trematode Fasciola gigantica.</title>
        <authorList>
            <person name="Choi Y.-J."/>
        </authorList>
    </citation>
    <scope>NUCLEOTIDE SEQUENCE [LARGE SCALE GENOMIC DNA]</scope>
    <source>
        <strain evidence="10">Uganda_cow_1</strain>
    </source>
</reference>
<dbReference type="InterPro" id="IPR016159">
    <property type="entry name" value="Cullin_repeat-like_dom_sf"/>
</dbReference>
<dbReference type="InterPro" id="IPR036317">
    <property type="entry name" value="Cullin_homology_sf"/>
</dbReference>
<evidence type="ECO:0000256" key="6">
    <source>
        <dbReference type="ARBA" id="ARBA00040451"/>
    </source>
</evidence>
<dbReference type="PROSITE" id="PS01256">
    <property type="entry name" value="CULLIN_1"/>
    <property type="match status" value="1"/>
</dbReference>
<evidence type="ECO:0000313" key="11">
    <source>
        <dbReference type="Proteomes" id="UP000316759"/>
    </source>
</evidence>
<dbReference type="InterPro" id="IPR045093">
    <property type="entry name" value="Cullin"/>
</dbReference>
<evidence type="ECO:0000256" key="7">
    <source>
        <dbReference type="PROSITE-ProRule" id="PRU00330"/>
    </source>
</evidence>
<dbReference type="Pfam" id="PF00888">
    <property type="entry name" value="Cullin"/>
    <property type="match status" value="1"/>
</dbReference>
<accession>A0A504YGM2</accession>
<evidence type="ECO:0000256" key="8">
    <source>
        <dbReference type="RuleBase" id="RU003829"/>
    </source>
</evidence>
<dbReference type="SUPFAM" id="SSF75632">
    <property type="entry name" value="Cullin homology domain"/>
    <property type="match status" value="1"/>
</dbReference>
<evidence type="ECO:0000256" key="1">
    <source>
        <dbReference type="ARBA" id="ARBA00004906"/>
    </source>
</evidence>
<dbReference type="FunFam" id="3.30.230.130:FF:000004">
    <property type="entry name" value="Cullin 5"/>
    <property type="match status" value="1"/>
</dbReference>
<dbReference type="SUPFAM" id="SSF74788">
    <property type="entry name" value="Cullin repeat-like"/>
    <property type="match status" value="1"/>
</dbReference>
<dbReference type="SMART" id="SM00182">
    <property type="entry name" value="CULLIN"/>
    <property type="match status" value="1"/>
</dbReference>
<evidence type="ECO:0000256" key="2">
    <source>
        <dbReference type="ARBA" id="ARBA00006019"/>
    </source>
</evidence>
<dbReference type="STRING" id="46835.A0A504YGM2"/>
<sequence>MEDVPLTEWHGMFEDVYQIAVWEAKSHDHIRASLTETIKEYILNVQQVSSLSIFYVAFKDLMSNQDESSLLKAYIVHWNKFANRSETLSLPFRSLKAMSGQQLVDLNRRSARDGSVKKIMLETWNTCIYEVLQQKLLDSAVKLIQSERCGQLIDSSLVIGISESCVILSGAQSTKKPKYVSQLEYAYIEGTKNFYRSRIAQFVQEHGIRSYTEYAGQKLVEEEARGRRYLETKTEYDSLSKLMDACGQLFVVDYMAIAVHVFFYPFTPTSQDQLLAEVPKLLREEDTTCLRRFYELIRRGPDGFDALLPLFEQYIKQTGLEDIRVNAETMLKDADKYVCRLLDLYFRFSRVAEEAFNNDPLLLSSRDKAYQEIVNNTLVLTTDVSTSISNSGIRRVESRCPELLATYCDLLLRKSPTNRRLTPDEVEHQLKSVLLVLKYVNSKDIFMRVYKSHLMRRLILETSADNEMEEMMVDRLRDVGMSAEQVNKLGRMFQDIKLSHDFTVSFKEAYKSGSVYPTGQIAPNLNVDLVHILILSSGSWLLRSTQKVAICLPSELEDVLPMIEEFYRQKHFGRSLVWQHHLSHGIVSFTGDQGRFELELTTYQIIVLYAWNLRFDQGLTLDSLITATGLHETELRRTLWSLCAHPKMEQQLILYSPKVKSDKDFTEKTLFQLNLNFCNTRGGKTQARRRINLIGRLQLTQEQTNDDDSMAIVELRQLRAQEGIIKLMKTRKRMHHNDLYKELVDLLRYQFVPSKRLIKEVLEWLLERQYIRRDESDMNTFVYVT</sequence>
<dbReference type="InterPro" id="IPR019559">
    <property type="entry name" value="Cullin_neddylation_domain"/>
</dbReference>
<evidence type="ECO:0000313" key="10">
    <source>
        <dbReference type="EMBL" id="TPP60872.1"/>
    </source>
</evidence>
<dbReference type="PANTHER" id="PTHR11932">
    <property type="entry name" value="CULLIN"/>
    <property type="match status" value="1"/>
</dbReference>
<dbReference type="InterPro" id="IPR016157">
    <property type="entry name" value="Cullin_CS"/>
</dbReference>
<evidence type="ECO:0000256" key="3">
    <source>
        <dbReference type="ARBA" id="ARBA00022499"/>
    </source>
</evidence>
<dbReference type="GO" id="GO:0031625">
    <property type="term" value="F:ubiquitin protein ligase binding"/>
    <property type="evidence" value="ECO:0007669"/>
    <property type="project" value="InterPro"/>
</dbReference>
<keyword evidence="5" id="KW-0832">Ubl conjugation</keyword>
<name>A0A504YGM2_FASGI</name>
<feature type="domain" description="Cullin family profile" evidence="9">
    <location>
        <begin position="399"/>
        <end position="643"/>
    </location>
</feature>
<comment type="caution">
    <text evidence="10">The sequence shown here is derived from an EMBL/GenBank/DDBJ whole genome shotgun (WGS) entry which is preliminary data.</text>
</comment>
<dbReference type="EMBL" id="SUNJ01008872">
    <property type="protein sequence ID" value="TPP60872.1"/>
    <property type="molecule type" value="Genomic_DNA"/>
</dbReference>
<dbReference type="Gene3D" id="3.30.230.130">
    <property type="entry name" value="Cullin, Chain C, Domain 2"/>
    <property type="match status" value="1"/>
</dbReference>
<proteinExistence type="inferred from homology"/>
<dbReference type="Proteomes" id="UP000316759">
    <property type="component" value="Unassembled WGS sequence"/>
</dbReference>
<evidence type="ECO:0000256" key="5">
    <source>
        <dbReference type="ARBA" id="ARBA00022843"/>
    </source>
</evidence>
<dbReference type="SMART" id="SM00884">
    <property type="entry name" value="Cullin_Nedd8"/>
    <property type="match status" value="1"/>
</dbReference>
<dbReference type="InterPro" id="IPR036390">
    <property type="entry name" value="WH_DNA-bd_sf"/>
</dbReference>
<dbReference type="Pfam" id="PF10557">
    <property type="entry name" value="Cullin_Nedd8"/>
    <property type="match status" value="1"/>
</dbReference>
<dbReference type="FunFam" id="1.20.1310.10:FF:000014">
    <property type="entry name" value="Cullin 5"/>
    <property type="match status" value="1"/>
</dbReference>
<dbReference type="Pfam" id="PF26557">
    <property type="entry name" value="Cullin_AB"/>
    <property type="match status" value="1"/>
</dbReference>
<dbReference type="SUPFAM" id="SSF46785">
    <property type="entry name" value="Winged helix' DNA-binding domain"/>
    <property type="match status" value="1"/>
</dbReference>
<dbReference type="InterPro" id="IPR001373">
    <property type="entry name" value="Cullin_N"/>
</dbReference>
<dbReference type="InterPro" id="IPR036388">
    <property type="entry name" value="WH-like_DNA-bd_sf"/>
</dbReference>
<dbReference type="AlphaFoldDB" id="A0A504YGM2"/>
<dbReference type="GO" id="GO:0031461">
    <property type="term" value="C:cullin-RING ubiquitin ligase complex"/>
    <property type="evidence" value="ECO:0007669"/>
    <property type="project" value="InterPro"/>
</dbReference>
<keyword evidence="3" id="KW-1017">Isopeptide bond</keyword>
<comment type="pathway">
    <text evidence="1">Protein modification; protein ubiquitination.</text>
</comment>
<dbReference type="GO" id="GO:0006511">
    <property type="term" value="P:ubiquitin-dependent protein catabolic process"/>
    <property type="evidence" value="ECO:0007669"/>
    <property type="project" value="InterPro"/>
</dbReference>
<organism evidence="10 11">
    <name type="scientific">Fasciola gigantica</name>
    <name type="common">Giant liver fluke</name>
    <dbReference type="NCBI Taxonomy" id="46835"/>
    <lineage>
        <taxon>Eukaryota</taxon>
        <taxon>Metazoa</taxon>
        <taxon>Spiralia</taxon>
        <taxon>Lophotrochozoa</taxon>
        <taxon>Platyhelminthes</taxon>
        <taxon>Trematoda</taxon>
        <taxon>Digenea</taxon>
        <taxon>Plagiorchiida</taxon>
        <taxon>Echinostomata</taxon>
        <taxon>Echinostomatoidea</taxon>
        <taxon>Fasciolidae</taxon>
        <taxon>Fasciola</taxon>
    </lineage>
</organism>
<comment type="similarity">
    <text evidence="2 7 8">Belongs to the cullin family.</text>
</comment>